<protein>
    <submittedName>
        <fullName evidence="2">Uncharacterized protein</fullName>
    </submittedName>
</protein>
<gene>
    <name evidence="2" type="ORF">IDJ77_20745</name>
</gene>
<comment type="caution">
    <text evidence="2">The sequence shown here is derived from an EMBL/GenBank/DDBJ whole genome shotgun (WGS) entry which is preliminary data.</text>
</comment>
<proteinExistence type="predicted"/>
<evidence type="ECO:0000313" key="2">
    <source>
        <dbReference type="EMBL" id="MBD1366253.1"/>
    </source>
</evidence>
<feature type="compositionally biased region" description="Basic and acidic residues" evidence="1">
    <location>
        <begin position="7"/>
        <end position="47"/>
    </location>
</feature>
<sequence length="53" mass="5610">MASSTEKTGDKSDGAVKPAASKEKELKTEGPLSEKDEVKKAESEMTKAAKKKA</sequence>
<reference evidence="2 3" key="1">
    <citation type="submission" date="2020-09" db="EMBL/GenBank/DDBJ databases">
        <title>Novel species of Mucilaginibacter isolated from a glacier on the Tibetan Plateau.</title>
        <authorList>
            <person name="Liu Q."/>
            <person name="Xin Y.-H."/>
        </authorList>
    </citation>
    <scope>NUCLEOTIDE SEQUENCE [LARGE SCALE GENOMIC DNA]</scope>
    <source>
        <strain evidence="2 3">ZT4R22</strain>
    </source>
</reference>
<dbReference type="EMBL" id="JACWMY010000011">
    <property type="protein sequence ID" value="MBD1366253.1"/>
    <property type="molecule type" value="Genomic_DNA"/>
</dbReference>
<accession>A0ABR7WVD1</accession>
<dbReference type="Proteomes" id="UP000606600">
    <property type="component" value="Unassembled WGS sequence"/>
</dbReference>
<keyword evidence="3" id="KW-1185">Reference proteome</keyword>
<organism evidence="2 3">
    <name type="scientific">Mucilaginibacter pankratovii</name>
    <dbReference type="NCBI Taxonomy" id="2772110"/>
    <lineage>
        <taxon>Bacteria</taxon>
        <taxon>Pseudomonadati</taxon>
        <taxon>Bacteroidota</taxon>
        <taxon>Sphingobacteriia</taxon>
        <taxon>Sphingobacteriales</taxon>
        <taxon>Sphingobacteriaceae</taxon>
        <taxon>Mucilaginibacter</taxon>
    </lineage>
</organism>
<evidence type="ECO:0000256" key="1">
    <source>
        <dbReference type="SAM" id="MobiDB-lite"/>
    </source>
</evidence>
<dbReference type="RefSeq" id="WP_191190895.1">
    <property type="nucleotide sequence ID" value="NZ_JACWMY010000011.1"/>
</dbReference>
<name>A0ABR7WVD1_9SPHI</name>
<feature type="region of interest" description="Disordered" evidence="1">
    <location>
        <begin position="1"/>
        <end position="53"/>
    </location>
</feature>
<evidence type="ECO:0000313" key="3">
    <source>
        <dbReference type="Proteomes" id="UP000606600"/>
    </source>
</evidence>